<organism evidence="1">
    <name type="scientific">Paulinella longichromatophora</name>
    <dbReference type="NCBI Taxonomy" id="1708747"/>
    <lineage>
        <taxon>Eukaryota</taxon>
        <taxon>Sar</taxon>
        <taxon>Rhizaria</taxon>
        <taxon>Cercozoa</taxon>
        <taxon>Imbricatea</taxon>
        <taxon>Silicofilosea</taxon>
        <taxon>Euglyphida</taxon>
        <taxon>Paulinellidae</taxon>
        <taxon>Paulinella</taxon>
    </lineage>
</organism>
<gene>
    <name evidence="1" type="ORF">PLO_551</name>
</gene>
<accession>A0A2H4ZPT7</accession>
<dbReference type="EMBL" id="MG264610">
    <property type="protein sequence ID" value="AUG32540.1"/>
    <property type="molecule type" value="Genomic_DNA"/>
</dbReference>
<reference evidence="1" key="1">
    <citation type="submission" date="2017-10" db="EMBL/GenBank/DDBJ databases">
        <title>Paulinella longichromatophora chromatophore genome.</title>
        <authorList>
            <person name="Lhee D."/>
            <person name="Yoon H.S."/>
        </authorList>
    </citation>
    <scope>NUCLEOTIDE SEQUENCE</scope>
</reference>
<dbReference type="AlphaFoldDB" id="A0A2H4ZPT7"/>
<name>A0A2H4ZPT7_9EUKA</name>
<protein>
    <submittedName>
        <fullName evidence="1">Proline-rich region</fullName>
    </submittedName>
</protein>
<sequence>MKLTIRHSSRLRDAWVFWLSFLLIFPIGSGLLSINLKSNSLPKAVATHEMLLDEQFEEVGPPELVQNLRNKLSWAVTSLEIMKPISGDVIPKNPWYLHLNLKDWSNANNQHLPFSNHLVVQIDNSQPLRINSTQLGGDYLQIRLPELLSGEHHLSIFSAFPWGESIKSPGTYQHIILHRNKIAPKSSIADNPWLILVSPSTFTKSEPILVDWLLWNTPLQALPGQNMQSHLRISINGNSFLIDRSTPLWLKGFSQGSNLMSIEIVNEKGEPIPTTSISKEINIDSLSESVSQYNLPVNLVQLLNWEPVIRIQSSDSRINRPIDIVVNPKIQNEIRVVPESELEKMLFYEEFLSKYFGEEIKNNKENIVVHPIKVTPIFSPK</sequence>
<geneLocation type="plastid" evidence="1"/>
<evidence type="ECO:0000313" key="1">
    <source>
        <dbReference type="EMBL" id="AUG32540.1"/>
    </source>
</evidence>
<proteinExistence type="predicted"/>
<keyword evidence="1" id="KW-0934">Plastid</keyword>